<evidence type="ECO:0000313" key="3">
    <source>
        <dbReference type="EMBL" id="MFC0678062.1"/>
    </source>
</evidence>
<dbReference type="Proteomes" id="UP001589896">
    <property type="component" value="Unassembled WGS sequence"/>
</dbReference>
<dbReference type="EMBL" id="JBHLTG010000002">
    <property type="protein sequence ID" value="MFC0678062.1"/>
    <property type="molecule type" value="Genomic_DNA"/>
</dbReference>
<feature type="domain" description="Ubiquitin Mut7-C" evidence="2">
    <location>
        <begin position="1"/>
        <end position="62"/>
    </location>
</feature>
<dbReference type="PANTHER" id="PTHR39081">
    <property type="entry name" value="MUT7-C DOMAIN-CONTAINING PROTEIN"/>
    <property type="match status" value="1"/>
</dbReference>
<proteinExistence type="predicted"/>
<evidence type="ECO:0000259" key="2">
    <source>
        <dbReference type="Pfam" id="PF14451"/>
    </source>
</evidence>
<protein>
    <submittedName>
        <fullName evidence="3">Mut7-C RNAse domain-containing protein</fullName>
    </submittedName>
</protein>
<evidence type="ECO:0000313" key="4">
    <source>
        <dbReference type="Proteomes" id="UP001589896"/>
    </source>
</evidence>
<dbReference type="InterPro" id="IPR027798">
    <property type="entry name" value="Ub_Mut7C"/>
</dbReference>
<accession>A0ABV6RM51</accession>
<dbReference type="Pfam" id="PF01927">
    <property type="entry name" value="Mut7-C"/>
    <property type="match status" value="1"/>
</dbReference>
<evidence type="ECO:0000259" key="1">
    <source>
        <dbReference type="Pfam" id="PF01927"/>
    </source>
</evidence>
<reference evidence="3 4" key="1">
    <citation type="submission" date="2024-09" db="EMBL/GenBank/DDBJ databases">
        <authorList>
            <person name="Sun Q."/>
            <person name="Mori K."/>
        </authorList>
    </citation>
    <scope>NUCLEOTIDE SEQUENCE [LARGE SCALE GENOMIC DNA]</scope>
    <source>
        <strain evidence="3 4">KCTC 23076</strain>
    </source>
</reference>
<organism evidence="3 4">
    <name type="scientific">Lysobacter korlensis</name>
    <dbReference type="NCBI Taxonomy" id="553636"/>
    <lineage>
        <taxon>Bacteria</taxon>
        <taxon>Pseudomonadati</taxon>
        <taxon>Pseudomonadota</taxon>
        <taxon>Gammaproteobacteria</taxon>
        <taxon>Lysobacterales</taxon>
        <taxon>Lysobacteraceae</taxon>
        <taxon>Lysobacter</taxon>
    </lineage>
</organism>
<dbReference type="Pfam" id="PF14451">
    <property type="entry name" value="Ub-Mut7C"/>
    <property type="match status" value="1"/>
</dbReference>
<dbReference type="InterPro" id="IPR002782">
    <property type="entry name" value="Mut7-C_RNAse_dom"/>
</dbReference>
<feature type="domain" description="Mut7-C RNAse" evidence="1">
    <location>
        <begin position="89"/>
        <end position="229"/>
    </location>
</feature>
<dbReference type="PANTHER" id="PTHR39081:SF1">
    <property type="entry name" value="MUT7-C RNASE DOMAIN-CONTAINING PROTEIN"/>
    <property type="match status" value="1"/>
</dbReference>
<sequence>MPRVLVEVDPSLRALLPRRERSGRLGREVATTETVAHLLQSVGVPRTEVGEVLIDGRRVERDALRTTHLLDAATAVVRARRRPQRHSGRFLLDVHLGALARRMRLLGVDVAYDPGADDPELAERSAADGRVLLTRDRGLLFRSAVPDGALLRSDDVDEQLRDMLDRFALELTPWGRCLRCGAVLTRVSAAEVAAELEHGTRRTYCSFSRCTGCSQVYWRGAHSRRLDAIVEGARKPDGRRITENRHTGDR</sequence>
<comment type="caution">
    <text evidence="3">The sequence shown here is derived from an EMBL/GenBank/DDBJ whole genome shotgun (WGS) entry which is preliminary data.</text>
</comment>
<dbReference type="RefSeq" id="WP_386667587.1">
    <property type="nucleotide sequence ID" value="NZ_JBHLTG010000002.1"/>
</dbReference>
<name>A0ABV6RM51_9GAMM</name>
<gene>
    <name evidence="3" type="ORF">ACFFGH_09425</name>
</gene>
<keyword evidence="4" id="KW-1185">Reference proteome</keyword>